<dbReference type="AlphaFoldDB" id="A0A1H8YP08"/>
<keyword evidence="1" id="KW-0472">Membrane</keyword>
<accession>A0A1H8YP08</accession>
<protein>
    <submittedName>
        <fullName evidence="2">Uncharacterized protein</fullName>
    </submittedName>
</protein>
<feature type="transmembrane region" description="Helical" evidence="1">
    <location>
        <begin position="6"/>
        <end position="31"/>
    </location>
</feature>
<keyword evidence="3" id="KW-1185">Reference proteome</keyword>
<evidence type="ECO:0000313" key="3">
    <source>
        <dbReference type="Proteomes" id="UP000198582"/>
    </source>
</evidence>
<evidence type="ECO:0000313" key="2">
    <source>
        <dbReference type="EMBL" id="SEP53886.1"/>
    </source>
</evidence>
<dbReference type="EMBL" id="FOEF01000033">
    <property type="protein sequence ID" value="SEP53886.1"/>
    <property type="molecule type" value="Genomic_DNA"/>
</dbReference>
<reference evidence="2 3" key="1">
    <citation type="submission" date="2016-10" db="EMBL/GenBank/DDBJ databases">
        <authorList>
            <person name="de Groot N.N."/>
        </authorList>
    </citation>
    <scope>NUCLEOTIDE SEQUENCE [LARGE SCALE GENOMIC DNA]</scope>
    <source>
        <strain evidence="2 3">DSM 44993</strain>
    </source>
</reference>
<gene>
    <name evidence="2" type="ORF">SAMN04489732_1331</name>
</gene>
<keyword evidence="1" id="KW-1133">Transmembrane helix</keyword>
<evidence type="ECO:0000256" key="1">
    <source>
        <dbReference type="SAM" id="Phobius"/>
    </source>
</evidence>
<organism evidence="2 3">
    <name type="scientific">Amycolatopsis saalfeldensis</name>
    <dbReference type="NCBI Taxonomy" id="394193"/>
    <lineage>
        <taxon>Bacteria</taxon>
        <taxon>Bacillati</taxon>
        <taxon>Actinomycetota</taxon>
        <taxon>Actinomycetes</taxon>
        <taxon>Pseudonocardiales</taxon>
        <taxon>Pseudonocardiaceae</taxon>
        <taxon>Amycolatopsis</taxon>
    </lineage>
</organism>
<dbReference type="Proteomes" id="UP000198582">
    <property type="component" value="Unassembled WGS sequence"/>
</dbReference>
<sequence length="69" mass="7472">MKGSFWWGLLINVAGGLLLAWIALVIVLAIARPRGGLPSEAPKQRYARSSGFGTDTCIVDWSVASVQLW</sequence>
<name>A0A1H8YP08_9PSEU</name>
<keyword evidence="1" id="KW-0812">Transmembrane</keyword>
<proteinExistence type="predicted"/>